<dbReference type="PANTHER" id="PTHR34351:SF2">
    <property type="entry name" value="DUF58 DOMAIN-CONTAINING PROTEIN"/>
    <property type="match status" value="1"/>
</dbReference>
<dbReference type="InterPro" id="IPR002881">
    <property type="entry name" value="DUF58"/>
</dbReference>
<evidence type="ECO:0000256" key="1">
    <source>
        <dbReference type="SAM" id="Phobius"/>
    </source>
</evidence>
<keyword evidence="1" id="KW-1133">Transmembrane helix</keyword>
<proteinExistence type="predicted"/>
<sequence length="399" mass="45834">MKYKRQHTESKMASALFSIIAIMVIFDLLYTAQLNAWLQLVIGITAAMALLNLFYERNVAKHLTVEVLPKALRKYKGQEDVLYLQATQRGRLPVLSAEITITAGDDISFYNDEALKIRNVTETSRIFSVFPGKSTTIEIPFKAVHRGTSKIIETKIAVPRIFGFGHIKLEQASSANHEILIYPDRYALHNRPLKAKIEQGAYRDENTFFHDPLLITGSRPYETTDALRDVHWKLSARSGELMTREYEKTTHMSWLFLINLRSDKSFAPPADIEVTFEKLAFIFGLMAEDGIPYRLMANMRTFDRHQFFTLDESSGKLHYRHALEALARIKTVTYTISFDRFLKFVKQSEKMPTHLIFTGEADPLIMAELKYYIEKGTAVYQLDAHGLEPFKYGRKEAVT</sequence>
<dbReference type="Pfam" id="PF01882">
    <property type="entry name" value="DUF58"/>
    <property type="match status" value="1"/>
</dbReference>
<evidence type="ECO:0000313" key="3">
    <source>
        <dbReference type="EMBL" id="MET3111339.1"/>
    </source>
</evidence>
<dbReference type="PANTHER" id="PTHR34351">
    <property type="entry name" value="SLR1927 PROTEIN-RELATED"/>
    <property type="match status" value="1"/>
</dbReference>
<dbReference type="RefSeq" id="WP_230822358.1">
    <property type="nucleotide sequence ID" value="NZ_JAJNCU010000005.1"/>
</dbReference>
<evidence type="ECO:0000259" key="2">
    <source>
        <dbReference type="Pfam" id="PF01882"/>
    </source>
</evidence>
<accession>A0ABV2EAB0</accession>
<comment type="caution">
    <text evidence="3">The sequence shown here is derived from an EMBL/GenBank/DDBJ whole genome shotgun (WGS) entry which is preliminary data.</text>
</comment>
<dbReference type="EMBL" id="JBDZDV010000004">
    <property type="protein sequence ID" value="MET3111339.1"/>
    <property type="molecule type" value="Genomic_DNA"/>
</dbReference>
<organism evidence="3 4">
    <name type="scientific">Salinicoccus halitifaciens</name>
    <dbReference type="NCBI Taxonomy" id="1073415"/>
    <lineage>
        <taxon>Bacteria</taxon>
        <taxon>Bacillati</taxon>
        <taxon>Bacillota</taxon>
        <taxon>Bacilli</taxon>
        <taxon>Bacillales</taxon>
        <taxon>Staphylococcaceae</taxon>
        <taxon>Salinicoccus</taxon>
    </lineage>
</organism>
<evidence type="ECO:0000313" key="4">
    <source>
        <dbReference type="Proteomes" id="UP001549019"/>
    </source>
</evidence>
<feature type="domain" description="DUF58" evidence="2">
    <location>
        <begin position="218"/>
        <end position="266"/>
    </location>
</feature>
<gene>
    <name evidence="3" type="ORF">ABHD89_001754</name>
</gene>
<name>A0ABV2EAB0_9STAP</name>
<keyword evidence="4" id="KW-1185">Reference proteome</keyword>
<dbReference type="Proteomes" id="UP001549019">
    <property type="component" value="Unassembled WGS sequence"/>
</dbReference>
<feature type="transmembrane region" description="Helical" evidence="1">
    <location>
        <begin position="36"/>
        <end position="55"/>
    </location>
</feature>
<keyword evidence="1" id="KW-0812">Transmembrane</keyword>
<protein>
    <submittedName>
        <fullName evidence="3">Uncharacterized protein (DUF58 family)</fullName>
    </submittedName>
</protein>
<keyword evidence="1" id="KW-0472">Membrane</keyword>
<feature type="transmembrane region" description="Helical" evidence="1">
    <location>
        <begin position="12"/>
        <end position="30"/>
    </location>
</feature>
<reference evidence="3 4" key="1">
    <citation type="submission" date="2024-05" db="EMBL/GenBank/DDBJ databases">
        <title>Genomic Encyclopedia of Type Strains, Phase IV (KMG-IV): sequencing the most valuable type-strain genomes for metagenomic binning, comparative biology and taxonomic classification.</title>
        <authorList>
            <person name="Goeker M."/>
        </authorList>
    </citation>
    <scope>NUCLEOTIDE SEQUENCE [LARGE SCALE GENOMIC DNA]</scope>
    <source>
        <strain evidence="3 4">DSM 25286</strain>
    </source>
</reference>